<comment type="subcellular location">
    <subcellularLocation>
        <location evidence="1 8">Cytoplasm</location>
    </subcellularLocation>
</comment>
<evidence type="ECO:0000256" key="3">
    <source>
        <dbReference type="ARBA" id="ARBA00022598"/>
    </source>
</evidence>
<dbReference type="HAMAP" id="MF_01161">
    <property type="entry name" value="tRNA_Ile_lys_synt"/>
    <property type="match status" value="1"/>
</dbReference>
<evidence type="ECO:0000256" key="7">
    <source>
        <dbReference type="ARBA" id="ARBA00048539"/>
    </source>
</evidence>
<dbReference type="InterPro" id="IPR012795">
    <property type="entry name" value="tRNA_Ile_lys_synt_N"/>
</dbReference>
<dbReference type="SMART" id="SM00977">
    <property type="entry name" value="TilS_C"/>
    <property type="match status" value="1"/>
</dbReference>
<dbReference type="Pfam" id="PF01171">
    <property type="entry name" value="ATP_bind_3"/>
    <property type="match status" value="1"/>
</dbReference>
<dbReference type="OrthoDB" id="9807403at2"/>
<dbReference type="Gene3D" id="3.40.50.620">
    <property type="entry name" value="HUPs"/>
    <property type="match status" value="1"/>
</dbReference>
<evidence type="ECO:0000256" key="4">
    <source>
        <dbReference type="ARBA" id="ARBA00022694"/>
    </source>
</evidence>
<sequence length="440" mass="48601">MLNAKKMLTLLAETGVQPGSKMLVAVSGGADSLALLDLLVQVRARLNLQLTACHINHELRAASVTEEQRVRQYCDQVDVPLQVRHWPAAAHPATGTEAAAREFRYQIFADLGRTLGCNVVLTAHHRDDQVETVLFRLVRSGDVRSVQGIASVREFAGMRLVRPLLQVTKAELRAYADERNLPYSDDASNADTHFSRNFLRHEIMPRLQSVDAQAPAHIAHFAEEQAGLVELAEMTTRHFLNLLGPKSDEIDWTVLHTESHPLQKLVLSSALRQLTPAVSAKQVDAVFRALSRNDGVTRSFQLSKDVEIRVQGLLVTSAQPSVAVPVSPVSINTLEVPQPFMNKTIVATTAVQPGDKVLAQDIALPVTIRKRAPGDRLELSNGHHQLLRRWLINQHVDLAVRNQLLVAAQASNLLWCGTIDGNQLWHGLQTAKIKSSLVLR</sequence>
<reference evidence="10 11" key="1">
    <citation type="journal article" date="2015" name="Genome Announc.">
        <title>Expanding the biotechnology potential of lactobacilli through comparative genomics of 213 strains and associated genera.</title>
        <authorList>
            <person name="Sun Z."/>
            <person name="Harris H.M."/>
            <person name="McCann A."/>
            <person name="Guo C."/>
            <person name="Argimon S."/>
            <person name="Zhang W."/>
            <person name="Yang X."/>
            <person name="Jeffery I.B."/>
            <person name="Cooney J.C."/>
            <person name="Kagawa T.F."/>
            <person name="Liu W."/>
            <person name="Song Y."/>
            <person name="Salvetti E."/>
            <person name="Wrobel A."/>
            <person name="Rasinkangas P."/>
            <person name="Parkhill J."/>
            <person name="Rea M.C."/>
            <person name="O'Sullivan O."/>
            <person name="Ritari J."/>
            <person name="Douillard F.P."/>
            <person name="Paul Ross R."/>
            <person name="Yang R."/>
            <person name="Briner A.E."/>
            <person name="Felis G.E."/>
            <person name="de Vos W.M."/>
            <person name="Barrangou R."/>
            <person name="Klaenhammer T.R."/>
            <person name="Caufield P.W."/>
            <person name="Cui Y."/>
            <person name="Zhang H."/>
            <person name="O'Toole P.W."/>
        </authorList>
    </citation>
    <scope>NUCLEOTIDE SEQUENCE [LARGE SCALE GENOMIC DNA]</scope>
    <source>
        <strain evidence="10 11">DSM 20505</strain>
    </source>
</reference>
<comment type="function">
    <text evidence="8">Ligates lysine onto the cytidine present at position 34 of the AUA codon-specific tRNA(Ile) that contains the anticodon CAU, in an ATP-dependent manner. Cytidine is converted to lysidine, thus changing the amino acid specificity of the tRNA from methionine to isoleucine.</text>
</comment>
<dbReference type="PATRIC" id="fig|1291052.5.peg.174"/>
<gene>
    <name evidence="8" type="primary">tilS</name>
    <name evidence="10" type="ORF">FC18_GL000167</name>
</gene>
<evidence type="ECO:0000313" key="11">
    <source>
        <dbReference type="Proteomes" id="UP000051679"/>
    </source>
</evidence>
<dbReference type="InterPro" id="IPR012094">
    <property type="entry name" value="tRNA_Ile_lys_synt"/>
</dbReference>
<keyword evidence="3 8" id="KW-0436">Ligase</keyword>
<keyword evidence="6 8" id="KW-0067">ATP-binding</keyword>
<dbReference type="EMBL" id="AYYO01000008">
    <property type="protein sequence ID" value="KRM56191.1"/>
    <property type="molecule type" value="Genomic_DNA"/>
</dbReference>
<dbReference type="NCBIfam" id="TIGR02432">
    <property type="entry name" value="lysidine_TilS_N"/>
    <property type="match status" value="1"/>
</dbReference>
<evidence type="ECO:0000256" key="2">
    <source>
        <dbReference type="ARBA" id="ARBA00022490"/>
    </source>
</evidence>
<dbReference type="AlphaFoldDB" id="A0A0R1ZNQ1"/>
<dbReference type="RefSeq" id="WP_054680583.1">
    <property type="nucleotide sequence ID" value="NZ_AYYO01000008.1"/>
</dbReference>
<evidence type="ECO:0000256" key="8">
    <source>
        <dbReference type="HAMAP-Rule" id="MF_01161"/>
    </source>
</evidence>
<dbReference type="CDD" id="cd01992">
    <property type="entry name" value="TilS_N"/>
    <property type="match status" value="1"/>
</dbReference>
<organism evidence="10 11">
    <name type="scientific">Lacticaseibacillus sharpeae JCM 1186 = DSM 20505</name>
    <dbReference type="NCBI Taxonomy" id="1291052"/>
    <lineage>
        <taxon>Bacteria</taxon>
        <taxon>Bacillati</taxon>
        <taxon>Bacillota</taxon>
        <taxon>Bacilli</taxon>
        <taxon>Lactobacillales</taxon>
        <taxon>Lactobacillaceae</taxon>
        <taxon>Lacticaseibacillus</taxon>
    </lineage>
</organism>
<dbReference type="STRING" id="1291052.FC18_GL000167"/>
<comment type="similarity">
    <text evidence="8">Belongs to the tRNA(Ile)-lysidine synthase family.</text>
</comment>
<comment type="catalytic activity">
    <reaction evidence="7 8">
        <text>cytidine(34) in tRNA(Ile2) + L-lysine + ATP = lysidine(34) in tRNA(Ile2) + AMP + diphosphate + H(+)</text>
        <dbReference type="Rhea" id="RHEA:43744"/>
        <dbReference type="Rhea" id="RHEA-COMP:10625"/>
        <dbReference type="Rhea" id="RHEA-COMP:10670"/>
        <dbReference type="ChEBI" id="CHEBI:15378"/>
        <dbReference type="ChEBI" id="CHEBI:30616"/>
        <dbReference type="ChEBI" id="CHEBI:32551"/>
        <dbReference type="ChEBI" id="CHEBI:33019"/>
        <dbReference type="ChEBI" id="CHEBI:82748"/>
        <dbReference type="ChEBI" id="CHEBI:83665"/>
        <dbReference type="ChEBI" id="CHEBI:456215"/>
        <dbReference type="EC" id="6.3.4.19"/>
    </reaction>
</comment>
<proteinExistence type="inferred from homology"/>
<dbReference type="Proteomes" id="UP000051679">
    <property type="component" value="Unassembled WGS sequence"/>
</dbReference>
<evidence type="ECO:0000313" key="10">
    <source>
        <dbReference type="EMBL" id="KRM56191.1"/>
    </source>
</evidence>
<dbReference type="GO" id="GO:0005737">
    <property type="term" value="C:cytoplasm"/>
    <property type="evidence" value="ECO:0007669"/>
    <property type="project" value="UniProtKB-SubCell"/>
</dbReference>
<keyword evidence="5 8" id="KW-0547">Nucleotide-binding</keyword>
<dbReference type="InterPro" id="IPR012796">
    <property type="entry name" value="Lysidine-tRNA-synth_C"/>
</dbReference>
<feature type="domain" description="Lysidine-tRNA(Ile) synthetase C-terminal" evidence="9">
    <location>
        <begin position="366"/>
        <end position="439"/>
    </location>
</feature>
<evidence type="ECO:0000256" key="1">
    <source>
        <dbReference type="ARBA" id="ARBA00004496"/>
    </source>
</evidence>
<name>A0A0R1ZNQ1_9LACO</name>
<dbReference type="SUPFAM" id="SSF56037">
    <property type="entry name" value="PheT/TilS domain"/>
    <property type="match status" value="1"/>
</dbReference>
<accession>A0A0R1ZNQ1</accession>
<dbReference type="SUPFAM" id="SSF52402">
    <property type="entry name" value="Adenine nucleotide alpha hydrolases-like"/>
    <property type="match status" value="1"/>
</dbReference>
<protein>
    <recommendedName>
        <fullName evidence="8">tRNA(Ile)-lysidine synthase</fullName>
        <ecNumber evidence="8">6.3.4.19</ecNumber>
    </recommendedName>
    <alternativeName>
        <fullName evidence="8">tRNA(Ile)-2-lysyl-cytidine synthase</fullName>
    </alternativeName>
    <alternativeName>
        <fullName evidence="8">tRNA(Ile)-lysidine synthetase</fullName>
    </alternativeName>
</protein>
<comment type="domain">
    <text evidence="8">The N-terminal region contains the highly conserved SGGXDS motif, predicted to be a P-loop motif involved in ATP binding.</text>
</comment>
<feature type="binding site" evidence="8">
    <location>
        <begin position="27"/>
        <end position="32"/>
    </location>
    <ligand>
        <name>ATP</name>
        <dbReference type="ChEBI" id="CHEBI:30616"/>
    </ligand>
</feature>
<keyword evidence="4 8" id="KW-0819">tRNA processing</keyword>
<dbReference type="GO" id="GO:0032267">
    <property type="term" value="F:tRNA(Ile)-lysidine synthase activity"/>
    <property type="evidence" value="ECO:0007669"/>
    <property type="project" value="UniProtKB-EC"/>
</dbReference>
<evidence type="ECO:0000256" key="5">
    <source>
        <dbReference type="ARBA" id="ARBA00022741"/>
    </source>
</evidence>
<evidence type="ECO:0000259" key="9">
    <source>
        <dbReference type="SMART" id="SM00977"/>
    </source>
</evidence>
<dbReference type="PANTHER" id="PTHR43033">
    <property type="entry name" value="TRNA(ILE)-LYSIDINE SYNTHASE-RELATED"/>
    <property type="match status" value="1"/>
</dbReference>
<dbReference type="GO" id="GO:0006400">
    <property type="term" value="P:tRNA modification"/>
    <property type="evidence" value="ECO:0007669"/>
    <property type="project" value="UniProtKB-UniRule"/>
</dbReference>
<dbReference type="PANTHER" id="PTHR43033:SF1">
    <property type="entry name" value="TRNA(ILE)-LYSIDINE SYNTHASE-RELATED"/>
    <property type="match status" value="1"/>
</dbReference>
<comment type="caution">
    <text evidence="10">The sequence shown here is derived from an EMBL/GenBank/DDBJ whole genome shotgun (WGS) entry which is preliminary data.</text>
</comment>
<keyword evidence="2 8" id="KW-0963">Cytoplasm</keyword>
<dbReference type="InterPro" id="IPR011063">
    <property type="entry name" value="TilS/TtcA_N"/>
</dbReference>
<dbReference type="GO" id="GO:0005524">
    <property type="term" value="F:ATP binding"/>
    <property type="evidence" value="ECO:0007669"/>
    <property type="project" value="UniProtKB-UniRule"/>
</dbReference>
<dbReference type="InterPro" id="IPR014729">
    <property type="entry name" value="Rossmann-like_a/b/a_fold"/>
</dbReference>
<evidence type="ECO:0000256" key="6">
    <source>
        <dbReference type="ARBA" id="ARBA00022840"/>
    </source>
</evidence>
<dbReference type="EC" id="6.3.4.19" evidence="8"/>
<keyword evidence="11" id="KW-1185">Reference proteome</keyword>
<dbReference type="NCBIfam" id="TIGR02433">
    <property type="entry name" value="lysidine_TilS_C"/>
    <property type="match status" value="1"/>
</dbReference>